<dbReference type="GeneTree" id="ENSGT00670000099437"/>
<sequence length="312" mass="35069">MPRRAPVSQALLPLLALLLGAASASPLAPRPSKEEVRGEPFLTFLTPGSPLPSFFHHLHPFRSCSPSFLPAPLPSTSPLTLHPCSQLTRCLAEVVTEVLTLGQAQRGPCMALLHKEMFETEHHGCMSPEKGLLGGDFKKQEVGKMRSSQEIRDEEEEEAAERTQVREQDVHTQLHSRLHQEEEESRPVETFEHLWKDHLERARGPQKRVAEAASDEETAQFEAEDKGMQLLGRGHSLWKGAERVGREKHGESAHHQHQKEQPDTEAKEKEEAEEEEASEQEVSEGGTPRQWSRSPKGITSTMKWARVQSHQL</sequence>
<feature type="compositionally biased region" description="Basic and acidic residues" evidence="1">
    <location>
        <begin position="160"/>
        <end position="172"/>
    </location>
</feature>
<protein>
    <submittedName>
        <fullName evidence="3">Coiled-coil glutamate-rich protein 2</fullName>
    </submittedName>
</protein>
<reference evidence="3" key="1">
    <citation type="submission" date="2025-08" db="UniProtKB">
        <authorList>
            <consortium name="Ensembl"/>
        </authorList>
    </citation>
    <scope>IDENTIFICATION</scope>
</reference>
<proteinExistence type="predicted"/>
<name>A0A8C6QE33_NANGA</name>
<accession>A0A8C6QE33</accession>
<feature type="compositionally biased region" description="Acidic residues" evidence="1">
    <location>
        <begin position="271"/>
        <end position="282"/>
    </location>
</feature>
<feature type="region of interest" description="Disordered" evidence="1">
    <location>
        <begin position="141"/>
        <end position="188"/>
    </location>
</feature>
<feature type="signal peptide" evidence="2">
    <location>
        <begin position="1"/>
        <end position="24"/>
    </location>
</feature>
<feature type="compositionally biased region" description="Polar residues" evidence="1">
    <location>
        <begin position="289"/>
        <end position="312"/>
    </location>
</feature>
<dbReference type="Ensembl" id="ENSNGAT00000003199.1">
    <property type="protein sequence ID" value="ENSNGAP00000002627.1"/>
    <property type="gene ID" value="ENSNGAG00000002468.1"/>
</dbReference>
<evidence type="ECO:0000313" key="4">
    <source>
        <dbReference type="Proteomes" id="UP000694381"/>
    </source>
</evidence>
<dbReference type="Proteomes" id="UP000694381">
    <property type="component" value="Unassembled WGS sequence"/>
</dbReference>
<evidence type="ECO:0000256" key="2">
    <source>
        <dbReference type="SAM" id="SignalP"/>
    </source>
</evidence>
<evidence type="ECO:0000256" key="1">
    <source>
        <dbReference type="SAM" id="MobiDB-lite"/>
    </source>
</evidence>
<keyword evidence="4" id="KW-1185">Reference proteome</keyword>
<gene>
    <name evidence="3" type="primary">Ccer2</name>
</gene>
<reference evidence="3" key="2">
    <citation type="submission" date="2025-09" db="UniProtKB">
        <authorList>
            <consortium name="Ensembl"/>
        </authorList>
    </citation>
    <scope>IDENTIFICATION</scope>
</reference>
<organism evidence="3 4">
    <name type="scientific">Nannospalax galili</name>
    <name type="common">Northern Israeli blind subterranean mole rat</name>
    <name type="synonym">Spalax galili</name>
    <dbReference type="NCBI Taxonomy" id="1026970"/>
    <lineage>
        <taxon>Eukaryota</taxon>
        <taxon>Metazoa</taxon>
        <taxon>Chordata</taxon>
        <taxon>Craniata</taxon>
        <taxon>Vertebrata</taxon>
        <taxon>Euteleostomi</taxon>
        <taxon>Mammalia</taxon>
        <taxon>Eutheria</taxon>
        <taxon>Euarchontoglires</taxon>
        <taxon>Glires</taxon>
        <taxon>Rodentia</taxon>
        <taxon>Myomorpha</taxon>
        <taxon>Muroidea</taxon>
        <taxon>Spalacidae</taxon>
        <taxon>Spalacinae</taxon>
        <taxon>Nannospalax</taxon>
    </lineage>
</organism>
<feature type="chain" id="PRO_5034450246" evidence="2">
    <location>
        <begin position="25"/>
        <end position="312"/>
    </location>
</feature>
<feature type="compositionally biased region" description="Basic and acidic residues" evidence="1">
    <location>
        <begin position="240"/>
        <end position="270"/>
    </location>
</feature>
<dbReference type="OMA" id="HKSEVRE"/>
<keyword evidence="2" id="KW-0732">Signal</keyword>
<feature type="region of interest" description="Disordered" evidence="1">
    <location>
        <begin position="232"/>
        <end position="312"/>
    </location>
</feature>
<dbReference type="AlphaFoldDB" id="A0A8C6QE33"/>
<evidence type="ECO:0000313" key="3">
    <source>
        <dbReference type="Ensembl" id="ENSNGAP00000002627.1"/>
    </source>
</evidence>
<feature type="compositionally biased region" description="Basic and acidic residues" evidence="1">
    <location>
        <begin position="141"/>
        <end position="151"/>
    </location>
</feature>